<protein>
    <submittedName>
        <fullName evidence="2">Uncharacterized protein</fullName>
    </submittedName>
</protein>
<dbReference type="STRING" id="515619.EUBREC_0712"/>
<evidence type="ECO:0000313" key="2">
    <source>
        <dbReference type="EMBL" id="ACR74498.1"/>
    </source>
</evidence>
<sequence length="43" mass="5136">MYIYLFIFLCECIKIIASIYAISYKVTVRAMYSYKKGEKENDL</sequence>
<keyword evidence="1" id="KW-0472">Membrane</keyword>
<organism evidence="2 3">
    <name type="scientific">Agathobacter rectalis (strain ATCC 33656 / DSM 3377 / JCM 17463 / KCTC 5835 / VPI 0990)</name>
    <name type="common">Eubacterium rectale</name>
    <dbReference type="NCBI Taxonomy" id="515619"/>
    <lineage>
        <taxon>Bacteria</taxon>
        <taxon>Bacillati</taxon>
        <taxon>Bacillota</taxon>
        <taxon>Clostridia</taxon>
        <taxon>Lachnospirales</taxon>
        <taxon>Lachnospiraceae</taxon>
        <taxon>Agathobacter</taxon>
    </lineage>
</organism>
<accession>C4ZEI2</accession>
<dbReference type="KEGG" id="ere:EUBREC_0712"/>
<evidence type="ECO:0000313" key="3">
    <source>
        <dbReference type="Proteomes" id="UP000001477"/>
    </source>
</evidence>
<keyword evidence="1" id="KW-1133">Transmembrane helix</keyword>
<dbReference type="Proteomes" id="UP000001477">
    <property type="component" value="Chromosome"/>
</dbReference>
<dbReference type="HOGENOM" id="CLU_3233765_0_0_9"/>
<feature type="transmembrane region" description="Helical" evidence="1">
    <location>
        <begin position="6"/>
        <end position="26"/>
    </location>
</feature>
<dbReference type="PaxDb" id="515619-EUBREC_0712"/>
<proteinExistence type="predicted"/>
<gene>
    <name evidence="2" type="ordered locus">EUBREC_0712</name>
</gene>
<reference evidence="2 3" key="1">
    <citation type="journal article" date="2009" name="Proc. Natl. Acad. Sci. U.S.A.">
        <title>Characterizing a model human gut microbiota composed of members of its two dominant bacterial phyla.</title>
        <authorList>
            <person name="Mahowald M.A."/>
            <person name="Rey F.E."/>
            <person name="Seedorf H."/>
            <person name="Turnbaugh P.J."/>
            <person name="Fulton R.S."/>
            <person name="Wollam A."/>
            <person name="Shah N."/>
            <person name="Wang C."/>
            <person name="Magrini V."/>
            <person name="Wilson R.K."/>
            <person name="Cantarel B.L."/>
            <person name="Coutinho P.M."/>
            <person name="Henrissat B."/>
            <person name="Crock L.W."/>
            <person name="Russell A."/>
            <person name="Verberkmoes N.C."/>
            <person name="Hettich R.L."/>
            <person name="Gordon J.I."/>
        </authorList>
    </citation>
    <scope>NUCLEOTIDE SEQUENCE [LARGE SCALE GENOMIC DNA]</scope>
    <source>
        <strain evidence="3">ATCC 33656 / DSM 3377 / JCM 17463 / KCTC 5835 / LMG 30912 / VPI 0990</strain>
    </source>
</reference>
<keyword evidence="1" id="KW-0812">Transmembrane</keyword>
<dbReference type="EMBL" id="CP001107">
    <property type="protein sequence ID" value="ACR74498.1"/>
    <property type="molecule type" value="Genomic_DNA"/>
</dbReference>
<evidence type="ECO:0000256" key="1">
    <source>
        <dbReference type="SAM" id="Phobius"/>
    </source>
</evidence>
<name>C4ZEI2_AGARV</name>
<dbReference type="AlphaFoldDB" id="C4ZEI2"/>